<dbReference type="FunFam" id="1.10.510.10:FF:000042">
    <property type="entry name" value="Non-specific serine/threonine protein kinase"/>
    <property type="match status" value="1"/>
</dbReference>
<feature type="compositionally biased region" description="Polar residues" evidence="13">
    <location>
        <begin position="15"/>
        <end position="27"/>
    </location>
</feature>
<evidence type="ECO:0000256" key="2">
    <source>
        <dbReference type="ARBA" id="ARBA00012513"/>
    </source>
</evidence>
<evidence type="ECO:0000259" key="14">
    <source>
        <dbReference type="PROSITE" id="PS50011"/>
    </source>
</evidence>
<evidence type="ECO:0000256" key="7">
    <source>
        <dbReference type="ARBA" id="ARBA00022777"/>
    </source>
</evidence>
<proteinExistence type="inferred from homology"/>
<dbReference type="AlphaFoldDB" id="A0A6T5Z471"/>
<keyword evidence="6 11" id="KW-0547">Nucleotide-binding</keyword>
<evidence type="ECO:0000256" key="11">
    <source>
        <dbReference type="PROSITE-ProRule" id="PRU10141"/>
    </source>
</evidence>
<evidence type="ECO:0000256" key="1">
    <source>
        <dbReference type="ARBA" id="ARBA00009903"/>
    </source>
</evidence>
<dbReference type="SMART" id="SM00220">
    <property type="entry name" value="S_TKc"/>
    <property type="match status" value="1"/>
</dbReference>
<organism evidence="17">
    <name type="scientific">Ostreococcus mediterraneus</name>
    <dbReference type="NCBI Taxonomy" id="1486918"/>
    <lineage>
        <taxon>Eukaryota</taxon>
        <taxon>Viridiplantae</taxon>
        <taxon>Chlorophyta</taxon>
        <taxon>Mamiellophyceae</taxon>
        <taxon>Mamiellales</taxon>
        <taxon>Bathycoccaceae</taxon>
        <taxon>Ostreococcus</taxon>
    </lineage>
</organism>
<evidence type="ECO:0000313" key="17">
    <source>
        <dbReference type="EMBL" id="CAD8811524.1"/>
    </source>
</evidence>
<dbReference type="PROSITE" id="PS00107">
    <property type="entry name" value="PROTEIN_KINASE_ATP"/>
    <property type="match status" value="1"/>
</dbReference>
<evidence type="ECO:0000256" key="6">
    <source>
        <dbReference type="ARBA" id="ARBA00022741"/>
    </source>
</evidence>
<dbReference type="FunFam" id="1.10.510.10:FF:000057">
    <property type="entry name" value="Non-specific serine/threonine protein kinase"/>
    <property type="match status" value="1"/>
</dbReference>
<keyword evidence="3 12" id="KW-0723">Serine/threonine-protein kinase</keyword>
<dbReference type="EMBL" id="HBFO01003823">
    <property type="protein sequence ID" value="CAD8811523.1"/>
    <property type="molecule type" value="Transcribed_RNA"/>
</dbReference>
<dbReference type="InterPro" id="IPR017441">
    <property type="entry name" value="Protein_kinase_ATP_BS"/>
</dbReference>
<keyword evidence="7" id="KW-0418">Kinase</keyword>
<dbReference type="CDD" id="cd05599">
    <property type="entry name" value="STKc_NDR_like"/>
    <property type="match status" value="1"/>
</dbReference>
<dbReference type="InterPro" id="IPR050839">
    <property type="entry name" value="Rho-assoc_Ser/Thr_Kinase"/>
</dbReference>
<feature type="binding site" evidence="11">
    <location>
        <position position="121"/>
    </location>
    <ligand>
        <name>ATP</name>
        <dbReference type="ChEBI" id="CHEBI:30616"/>
    </ligand>
</feature>
<feature type="domain" description="Protein kinase" evidence="14">
    <location>
        <begin position="92"/>
        <end position="394"/>
    </location>
</feature>
<dbReference type="SMART" id="SM00133">
    <property type="entry name" value="S_TK_X"/>
    <property type="match status" value="1"/>
</dbReference>
<dbReference type="InterPro" id="IPR000719">
    <property type="entry name" value="Prot_kinase_dom"/>
</dbReference>
<evidence type="ECO:0000256" key="3">
    <source>
        <dbReference type="ARBA" id="ARBA00022527"/>
    </source>
</evidence>
<dbReference type="FunFam" id="3.30.200.20:FF:000192">
    <property type="entry name" value="Serine/threonine-protein kinase cot-1"/>
    <property type="match status" value="1"/>
</dbReference>
<dbReference type="Pfam" id="PF00433">
    <property type="entry name" value="Pkinase_C"/>
    <property type="match status" value="1"/>
</dbReference>
<evidence type="ECO:0000256" key="13">
    <source>
        <dbReference type="SAM" id="MobiDB-lite"/>
    </source>
</evidence>
<evidence type="ECO:0000313" key="16">
    <source>
        <dbReference type="EMBL" id="CAD8811523.1"/>
    </source>
</evidence>
<dbReference type="Gene3D" id="3.30.200.20">
    <property type="entry name" value="Phosphorylase Kinase, domain 1"/>
    <property type="match status" value="2"/>
</dbReference>
<evidence type="ECO:0000256" key="9">
    <source>
        <dbReference type="ARBA" id="ARBA00047899"/>
    </source>
</evidence>
<dbReference type="InterPro" id="IPR000961">
    <property type="entry name" value="AGC-kinase_C"/>
</dbReference>
<feature type="region of interest" description="Disordered" evidence="13">
    <location>
        <begin position="48"/>
        <end position="80"/>
    </location>
</feature>
<keyword evidence="4" id="KW-0597">Phosphoprotein</keyword>
<feature type="region of interest" description="Disordered" evidence="13">
    <location>
        <begin position="1"/>
        <end position="32"/>
    </location>
</feature>
<comment type="catalytic activity">
    <reaction evidence="10">
        <text>L-seryl-[protein] + ATP = O-phospho-L-seryl-[protein] + ADP + H(+)</text>
        <dbReference type="Rhea" id="RHEA:17989"/>
        <dbReference type="Rhea" id="RHEA-COMP:9863"/>
        <dbReference type="Rhea" id="RHEA-COMP:11604"/>
        <dbReference type="ChEBI" id="CHEBI:15378"/>
        <dbReference type="ChEBI" id="CHEBI:29999"/>
        <dbReference type="ChEBI" id="CHEBI:30616"/>
        <dbReference type="ChEBI" id="CHEBI:83421"/>
        <dbReference type="ChEBI" id="CHEBI:456216"/>
        <dbReference type="EC" id="2.7.11.1"/>
    </reaction>
</comment>
<dbReference type="InterPro" id="IPR011009">
    <property type="entry name" value="Kinase-like_dom_sf"/>
</dbReference>
<dbReference type="PANTHER" id="PTHR22988:SF76">
    <property type="entry name" value="CHROMOSOME UNDETERMINED SCAFFOLD_135, WHOLE GENOME SHOTGUN SEQUENCE"/>
    <property type="match status" value="1"/>
</dbReference>
<dbReference type="InterPro" id="IPR017892">
    <property type="entry name" value="Pkinase_C"/>
</dbReference>
<dbReference type="PROSITE" id="PS00108">
    <property type="entry name" value="PROTEIN_KINASE_ST"/>
    <property type="match status" value="1"/>
</dbReference>
<evidence type="ECO:0000256" key="4">
    <source>
        <dbReference type="ARBA" id="ARBA00022553"/>
    </source>
</evidence>
<keyword evidence="5" id="KW-0808">Transferase</keyword>
<dbReference type="PROSITE" id="PS51285">
    <property type="entry name" value="AGC_KINASE_CTER"/>
    <property type="match status" value="1"/>
</dbReference>
<dbReference type="EMBL" id="HBFO01003824">
    <property type="protein sequence ID" value="CAD8811524.1"/>
    <property type="molecule type" value="Transcribed_RNA"/>
</dbReference>
<keyword evidence="8 11" id="KW-0067">ATP-binding</keyword>
<evidence type="ECO:0000256" key="8">
    <source>
        <dbReference type="ARBA" id="ARBA00022840"/>
    </source>
</evidence>
<dbReference type="SUPFAM" id="SSF56112">
    <property type="entry name" value="Protein kinase-like (PK-like)"/>
    <property type="match status" value="1"/>
</dbReference>
<comment type="similarity">
    <text evidence="1">Belongs to the protein kinase superfamily. AGC Ser/Thr protein kinase family.</text>
</comment>
<feature type="compositionally biased region" description="Polar residues" evidence="13">
    <location>
        <begin position="66"/>
        <end position="76"/>
    </location>
</feature>
<feature type="domain" description="AGC-kinase C-terminal" evidence="15">
    <location>
        <begin position="395"/>
        <end position="464"/>
    </location>
</feature>
<accession>A0A6T5Z471</accession>
<dbReference type="GO" id="GO:0005524">
    <property type="term" value="F:ATP binding"/>
    <property type="evidence" value="ECO:0007669"/>
    <property type="project" value="UniProtKB-UniRule"/>
</dbReference>
<evidence type="ECO:0000256" key="12">
    <source>
        <dbReference type="RuleBase" id="RU000304"/>
    </source>
</evidence>
<sequence length="482" mass="53947">MPSNGWFSRAFRSATGRSKATTTNGSPTGAVVPDVDALTREFELRARAATSSGRNIPSATGEGSGATVSGAATMSTGGVGSDGTRKMCVEDFEPLKIIGRGAFGEVRLVRQKSTGEIFAMKKLKKSEMVRRGQVDHVKAERNLLAEVNSRTVVTLYYSFQDDQFLYLVMEYLPGGDVMTLLIRRDTLTEEETRFYLAQTVQALETIHAHNFIHRDIKPDNLLLDKDGHMKLSDFGLCKPVDPAYQQAVLPEILENEATSAEDAARGLPAADDPKRAEELANWQKNRRRLAFSTVGTPDYIAPEVLLKKGYGLECDWWSVGAIMFEMLMGYPPFYSDEPMTTCRKIVHWRHHLRIPEDAPISVEARDLIERLLCDGDQRLGTSGGVDEIKSHKFFKGLDWNNLYTMTPPYHPVVSHDLDTRNFEDFEEDENMRKKSQTLQDVEAEKDSNFVGYTYKNVEVVGDQVKKVNPTRPSLTSIFPTGS</sequence>
<feature type="compositionally biased region" description="Polar residues" evidence="13">
    <location>
        <begin position="49"/>
        <end position="58"/>
    </location>
</feature>
<dbReference type="Pfam" id="PF00069">
    <property type="entry name" value="Pkinase"/>
    <property type="match status" value="2"/>
</dbReference>
<dbReference type="EC" id="2.7.11.1" evidence="2"/>
<dbReference type="PANTHER" id="PTHR22988">
    <property type="entry name" value="MYOTONIC DYSTROPHY S/T KINASE-RELATED"/>
    <property type="match status" value="1"/>
</dbReference>
<comment type="catalytic activity">
    <reaction evidence="9">
        <text>L-threonyl-[protein] + ATP = O-phospho-L-threonyl-[protein] + ADP + H(+)</text>
        <dbReference type="Rhea" id="RHEA:46608"/>
        <dbReference type="Rhea" id="RHEA-COMP:11060"/>
        <dbReference type="Rhea" id="RHEA-COMP:11605"/>
        <dbReference type="ChEBI" id="CHEBI:15378"/>
        <dbReference type="ChEBI" id="CHEBI:30013"/>
        <dbReference type="ChEBI" id="CHEBI:30616"/>
        <dbReference type="ChEBI" id="CHEBI:61977"/>
        <dbReference type="ChEBI" id="CHEBI:456216"/>
        <dbReference type="EC" id="2.7.11.1"/>
    </reaction>
</comment>
<dbReference type="InterPro" id="IPR008271">
    <property type="entry name" value="Ser/Thr_kinase_AS"/>
</dbReference>
<reference evidence="17" key="1">
    <citation type="submission" date="2021-01" db="EMBL/GenBank/DDBJ databases">
        <authorList>
            <person name="Corre E."/>
            <person name="Pelletier E."/>
            <person name="Niang G."/>
            <person name="Scheremetjew M."/>
            <person name="Finn R."/>
            <person name="Kale V."/>
            <person name="Holt S."/>
            <person name="Cochrane G."/>
            <person name="Meng A."/>
            <person name="Brown T."/>
            <person name="Cohen L."/>
        </authorList>
    </citation>
    <scope>NUCLEOTIDE SEQUENCE</scope>
    <source>
        <strain evidence="17">Clade-D-RCC1621</strain>
    </source>
</reference>
<evidence type="ECO:0000259" key="15">
    <source>
        <dbReference type="PROSITE" id="PS51285"/>
    </source>
</evidence>
<gene>
    <name evidence="16" type="ORF">OMED0930_LOCUS2617</name>
    <name evidence="17" type="ORF">OMED0930_LOCUS2618</name>
</gene>
<dbReference type="GO" id="GO:0005737">
    <property type="term" value="C:cytoplasm"/>
    <property type="evidence" value="ECO:0007669"/>
    <property type="project" value="UniProtKB-ARBA"/>
</dbReference>
<evidence type="ECO:0000256" key="5">
    <source>
        <dbReference type="ARBA" id="ARBA00022679"/>
    </source>
</evidence>
<dbReference type="Gene3D" id="1.10.510.10">
    <property type="entry name" value="Transferase(Phosphotransferase) domain 1"/>
    <property type="match status" value="2"/>
</dbReference>
<evidence type="ECO:0000256" key="10">
    <source>
        <dbReference type="ARBA" id="ARBA00048679"/>
    </source>
</evidence>
<dbReference type="GO" id="GO:0004674">
    <property type="term" value="F:protein serine/threonine kinase activity"/>
    <property type="evidence" value="ECO:0007669"/>
    <property type="project" value="UniProtKB-KW"/>
</dbReference>
<protein>
    <recommendedName>
        <fullName evidence="2">non-specific serine/threonine protein kinase</fullName>
        <ecNumber evidence="2">2.7.11.1</ecNumber>
    </recommendedName>
</protein>
<dbReference type="PROSITE" id="PS50011">
    <property type="entry name" value="PROTEIN_KINASE_DOM"/>
    <property type="match status" value="1"/>
</dbReference>
<name>A0A6T5Z471_9CHLO</name>